<dbReference type="Proteomes" id="UP000242818">
    <property type="component" value="Unassembled WGS sequence"/>
</dbReference>
<evidence type="ECO:0000313" key="1">
    <source>
        <dbReference type="EMBL" id="SCC63860.1"/>
    </source>
</evidence>
<dbReference type="RefSeq" id="WP_089715636.1">
    <property type="nucleotide sequence ID" value="NZ_FMAR01000025.1"/>
</dbReference>
<dbReference type="STRING" id="1335309.GA0116948_12514"/>
<dbReference type="OrthoDB" id="653457at2"/>
<protein>
    <submittedName>
        <fullName evidence="1">Uncharacterized protein</fullName>
    </submittedName>
</protein>
<evidence type="ECO:0000313" key="2">
    <source>
        <dbReference type="Proteomes" id="UP000242818"/>
    </source>
</evidence>
<sequence>MKDTNYISEKYRKYLLEVVFEEQKYYTVFGADLSDNEIDKLLVDTDGNILLFPLPHDLFSSIQNRTTFFDNDMLKKWAIEAFDFEKPYAVINLDILSKNTFYLNDVQLLKSIYGTLGIIEDYAYQIGDKSLLALMEKDVLLQFQDSLSDYFIWSENKALKIPVDANILYLSLKEVYERVKEKLYIYQ</sequence>
<dbReference type="EMBL" id="FMAR01000025">
    <property type="protein sequence ID" value="SCC63860.1"/>
    <property type="molecule type" value="Genomic_DNA"/>
</dbReference>
<name>A0A1C4G6P8_9BACT</name>
<organism evidence="1 2">
    <name type="scientific">Chitinophaga costaii</name>
    <dbReference type="NCBI Taxonomy" id="1335309"/>
    <lineage>
        <taxon>Bacteria</taxon>
        <taxon>Pseudomonadati</taxon>
        <taxon>Bacteroidota</taxon>
        <taxon>Chitinophagia</taxon>
        <taxon>Chitinophagales</taxon>
        <taxon>Chitinophagaceae</taxon>
        <taxon>Chitinophaga</taxon>
    </lineage>
</organism>
<accession>A0A1C4G6P8</accession>
<gene>
    <name evidence="1" type="ORF">GA0116948_12514</name>
</gene>
<dbReference type="AlphaFoldDB" id="A0A1C4G6P8"/>
<proteinExistence type="predicted"/>
<reference evidence="1 2" key="1">
    <citation type="submission" date="2016-08" db="EMBL/GenBank/DDBJ databases">
        <authorList>
            <person name="Seilhamer J.J."/>
        </authorList>
    </citation>
    <scope>NUCLEOTIDE SEQUENCE [LARGE SCALE GENOMIC DNA]</scope>
    <source>
        <strain evidence="1 2">A37T2</strain>
    </source>
</reference>
<keyword evidence="2" id="KW-1185">Reference proteome</keyword>